<dbReference type="EMBL" id="JALBUR010000002">
    <property type="protein sequence ID" value="MDX8418828.1"/>
    <property type="molecule type" value="Genomic_DNA"/>
</dbReference>
<keyword evidence="1" id="KW-0378">Hydrolase</keyword>
<comment type="caution">
    <text evidence="1">The sequence shown here is derived from an EMBL/GenBank/DDBJ whole genome shotgun (WGS) entry which is preliminary data.</text>
</comment>
<dbReference type="InterPro" id="IPR000801">
    <property type="entry name" value="Esterase-like"/>
</dbReference>
<dbReference type="Proteomes" id="UP001286174">
    <property type="component" value="Unassembled WGS sequence"/>
</dbReference>
<dbReference type="SUPFAM" id="SSF53474">
    <property type="entry name" value="alpha/beta-Hydrolases"/>
    <property type="match status" value="1"/>
</dbReference>
<evidence type="ECO:0000313" key="2">
    <source>
        <dbReference type="Proteomes" id="UP001286174"/>
    </source>
</evidence>
<protein>
    <submittedName>
        <fullName evidence="1">Alpha/beta hydrolase-fold protein</fullName>
    </submittedName>
</protein>
<dbReference type="InterPro" id="IPR029058">
    <property type="entry name" value="AB_hydrolase_fold"/>
</dbReference>
<dbReference type="AlphaFoldDB" id="A0AB35U0F3"/>
<dbReference type="RefSeq" id="WP_370595426.1">
    <property type="nucleotide sequence ID" value="NZ_JALBUR010000002.1"/>
</dbReference>
<reference evidence="1 2" key="1">
    <citation type="submission" date="2022-03" db="EMBL/GenBank/DDBJ databases">
        <title>Novel taxa within the pig intestine.</title>
        <authorList>
            <person name="Wylensek D."/>
            <person name="Bishof K."/>
            <person name="Afrizal A."/>
            <person name="Clavel T."/>
        </authorList>
    </citation>
    <scope>NUCLEOTIDE SEQUENCE [LARGE SCALE GENOMIC DNA]</scope>
    <source>
        <strain evidence="1 2">CLA-KB-P133</strain>
    </source>
</reference>
<dbReference type="PANTHER" id="PTHR48098">
    <property type="entry name" value="ENTEROCHELIN ESTERASE-RELATED"/>
    <property type="match status" value="1"/>
</dbReference>
<accession>A0AB35U0F3</accession>
<organism evidence="1 2">
    <name type="scientific">Grylomicrobium aquisgranensis</name>
    <dbReference type="NCBI Taxonomy" id="2926318"/>
    <lineage>
        <taxon>Bacteria</taxon>
        <taxon>Bacillati</taxon>
        <taxon>Bacillota</taxon>
        <taxon>Erysipelotrichia</taxon>
        <taxon>Erysipelotrichales</taxon>
        <taxon>Erysipelotrichaceae</taxon>
        <taxon>Grylomicrobium</taxon>
    </lineage>
</organism>
<dbReference type="GO" id="GO:0016787">
    <property type="term" value="F:hydrolase activity"/>
    <property type="evidence" value="ECO:0007669"/>
    <property type="project" value="UniProtKB-KW"/>
</dbReference>
<dbReference type="InterPro" id="IPR050583">
    <property type="entry name" value="Mycobacterial_A85_antigen"/>
</dbReference>
<name>A0AB35U0F3_9FIRM</name>
<dbReference type="Gene3D" id="3.40.50.1820">
    <property type="entry name" value="alpha/beta hydrolase"/>
    <property type="match status" value="1"/>
</dbReference>
<dbReference type="Pfam" id="PF00756">
    <property type="entry name" value="Esterase"/>
    <property type="match status" value="1"/>
</dbReference>
<keyword evidence="2" id="KW-1185">Reference proteome</keyword>
<gene>
    <name evidence="1" type="ORF">MOZ60_01820</name>
</gene>
<proteinExistence type="predicted"/>
<sequence>MGEPYNPDYTTWQEDVKAVMLGMQDLPDDYFDPIEESGNLQYFSYETKNYDKDMTEETKLAVVYLPYGYSPDQQYDILYLMHGYTGDIYSWLGSPEAPGEMKYVLDHLIQDQVIAPMIVVCSTYYDNNENEMTDNVDTGLLEPFGQELRNDLIPAIESTFSTYANSVDEQGLQASRTHRAFGGFSMGGVTTLYCLMDDMDLFSCFLDLSGPIYWSNLVNTETGDWAGSYLKEKILEEDYTDQDFHLYLATGSKDEGYPLMDLMVESMLKENDLFHFGQSGQDGVNVTYSVGNDEYHDWHNCARTLYDILPMISAQMNGTETGENTQ</sequence>
<evidence type="ECO:0000313" key="1">
    <source>
        <dbReference type="EMBL" id="MDX8418828.1"/>
    </source>
</evidence>